<proteinExistence type="predicted"/>
<dbReference type="SMART" id="SM00490">
    <property type="entry name" value="HELICc"/>
    <property type="match status" value="1"/>
</dbReference>
<dbReference type="CDD" id="cd18793">
    <property type="entry name" value="SF2_C_SNF"/>
    <property type="match status" value="1"/>
</dbReference>
<dbReference type="InterPro" id="IPR050628">
    <property type="entry name" value="SNF2_RAD54_helicase_TF"/>
</dbReference>
<dbReference type="CDD" id="cd18008">
    <property type="entry name" value="DEXDc_SHPRH-like"/>
    <property type="match status" value="1"/>
</dbReference>
<dbReference type="SUPFAM" id="SSF52540">
    <property type="entry name" value="P-loop containing nucleoside triphosphate hydrolases"/>
    <property type="match status" value="2"/>
</dbReference>
<dbReference type="InterPro" id="IPR038718">
    <property type="entry name" value="SNF2-like_sf"/>
</dbReference>
<dbReference type="GO" id="GO:0005524">
    <property type="term" value="F:ATP binding"/>
    <property type="evidence" value="ECO:0007669"/>
    <property type="project" value="UniProtKB-KW"/>
</dbReference>
<dbReference type="SMART" id="SM00487">
    <property type="entry name" value="DEXDc"/>
    <property type="match status" value="1"/>
</dbReference>
<dbReference type="GO" id="GO:0008094">
    <property type="term" value="F:ATP-dependent activity, acting on DNA"/>
    <property type="evidence" value="ECO:0007669"/>
    <property type="project" value="TreeGrafter"/>
</dbReference>
<feature type="region of interest" description="Disordered" evidence="4">
    <location>
        <begin position="134"/>
        <end position="174"/>
    </location>
</feature>
<evidence type="ECO:0000256" key="4">
    <source>
        <dbReference type="SAM" id="MobiDB-lite"/>
    </source>
</evidence>
<dbReference type="Proteomes" id="UP001412239">
    <property type="component" value="Unassembled WGS sequence"/>
</dbReference>
<dbReference type="Gene3D" id="3.40.50.300">
    <property type="entry name" value="P-loop containing nucleotide triphosphate hydrolases"/>
    <property type="match status" value="1"/>
</dbReference>
<dbReference type="GO" id="GO:0006281">
    <property type="term" value="P:DNA repair"/>
    <property type="evidence" value="ECO:0007669"/>
    <property type="project" value="TreeGrafter"/>
</dbReference>
<dbReference type="InterPro" id="IPR014001">
    <property type="entry name" value="Helicase_ATP-bd"/>
</dbReference>
<dbReference type="PROSITE" id="PS51194">
    <property type="entry name" value="HELICASE_CTER"/>
    <property type="match status" value="1"/>
</dbReference>
<dbReference type="AlphaFoldDB" id="A0A292PRI8"/>
<dbReference type="GO" id="GO:0016787">
    <property type="term" value="F:hydrolase activity"/>
    <property type="evidence" value="ECO:0007669"/>
    <property type="project" value="UniProtKB-KW"/>
</dbReference>
<evidence type="ECO:0000256" key="3">
    <source>
        <dbReference type="ARBA" id="ARBA00022840"/>
    </source>
</evidence>
<dbReference type="PANTHER" id="PTHR45626">
    <property type="entry name" value="TRANSCRIPTION TERMINATION FACTOR 2-RELATED"/>
    <property type="match status" value="1"/>
</dbReference>
<keyword evidence="2" id="KW-0378">Hydrolase</keyword>
<name>A0A292PRI8_9PEZI</name>
<sequence>MSDHYGTISSSSKRPRLDDNPSEELIVIATDPSIVSAPPNVPQASLTHQVPEPITSAIGPAAPSVPQNVPNAQPQSPQAMKQLWDRLWEPPPNPLGGVINNPNGGPTFGDAITNFGTPIREYRPPDFQRPLPPQTYYPLSAPPVKHGNENRKPKSNSDSKGKAPMAGASVIDLTGDDDDDVQIVSNRVVTRELQIVHPNVSEVCFGLMEKMYVTAHSLPVPIPLDDRFTTHWPRIPVSLKCHGGGSSLCVGVTDPFGKEFGSLDTNSARVLVPLLERNLVRLQTVVLPRKKQPDHLPGPETDGKCKTPLEMQANLYGPVMNLGAIAKVLADKNGRLKRPSQTDGLEYVPPMSAPGLSRVLPAQVDTEVAVFSMLEELQKQVENLPDAGADPRITTPLLKHQKQGLHFMMSKEKDRDYTSSKGNTSLWRSFGHGNRTIYENVVTCDRREEKPDEVYGGILADVMGLGKTLQVICLIVGSLNTAAAFAAPVEGERPPKRRRVKTTLVVSPLSTIGNWEGQIKTHVKFGTLSVYVYHGPKRELSIEKLAQYDVILTTYQIVGGEFAKLTTSSSSASASKGNCLFQKLHFFRIVLDGQPTSPHRHAREKDLLINVEAHMIRSPSIMLTRAILSLNAQRRWAVTGTPIQSEPPLFAFSLGGVEYRLGDIATLVKFLRIAPFDDNTAWNKHIAAPFKNASIESITNLRRILHSVTLRRSKGILNLPPRKDEVVFLDFSSSEQQLYEATMRMSRRKLDLVLKEGRVAGRNYVHVLQSILRLRLICAHGSELVGDSDTAGITSSYAINVDEIEDNASEPPWSIKDGYQIFRLMCDANEDICALCETKVGINGTAGSSGDEDPPPNKKVVVIGHLTACPHLLCKSCGPKFAEGFDNASMSAGGNQPLRGNCPLCGEHVNAALVDIKSDYNEDSLQDLPRKRKLKGRYSGPSTKVKALISSLLENKKASTASDPIKSVVFSCWTSHMDLIEIAFKDNGISFVRLDGSMTRAQRNRVMEDFEQAPEISVILISIMAGGLGLNLTAACKAYVMEPQFNPAAESQAIDRIHRLGQTRPVTTTRYIMRDSFEMKIVELQKKKTELANLSMSGKLSGKDAMAKKLEDLKTLFR</sequence>
<feature type="domain" description="Helicase ATP-binding" evidence="5">
    <location>
        <begin position="448"/>
        <end position="660"/>
    </location>
</feature>
<dbReference type="InterPro" id="IPR001650">
    <property type="entry name" value="Helicase_C-like"/>
</dbReference>
<dbReference type="Pfam" id="PF00271">
    <property type="entry name" value="Helicase_C"/>
    <property type="match status" value="1"/>
</dbReference>
<dbReference type="PANTHER" id="PTHR45626:SF52">
    <property type="entry name" value="SINGLE-STRANDED DNA-DEPENDENT ATPASE (EUROFUNG)"/>
    <property type="match status" value="1"/>
</dbReference>
<gene>
    <name evidence="7" type="ORF">GSTUAT00006814001</name>
</gene>
<feature type="compositionally biased region" description="Basic and acidic residues" evidence="4">
    <location>
        <begin position="146"/>
        <end position="161"/>
    </location>
</feature>
<keyword evidence="8" id="KW-1185">Reference proteome</keyword>
<evidence type="ECO:0000313" key="8">
    <source>
        <dbReference type="Proteomes" id="UP001412239"/>
    </source>
</evidence>
<feature type="region of interest" description="Disordered" evidence="4">
    <location>
        <begin position="1"/>
        <end position="24"/>
    </location>
</feature>
<dbReference type="EMBL" id="LN891098">
    <property type="protein sequence ID" value="CUS09100.1"/>
    <property type="molecule type" value="Genomic_DNA"/>
</dbReference>
<dbReference type="PROSITE" id="PS51192">
    <property type="entry name" value="HELICASE_ATP_BIND_1"/>
    <property type="match status" value="1"/>
</dbReference>
<evidence type="ECO:0000259" key="6">
    <source>
        <dbReference type="PROSITE" id="PS51194"/>
    </source>
</evidence>
<organism evidence="7 8">
    <name type="scientific">Tuber aestivum</name>
    <name type="common">summer truffle</name>
    <dbReference type="NCBI Taxonomy" id="59557"/>
    <lineage>
        <taxon>Eukaryota</taxon>
        <taxon>Fungi</taxon>
        <taxon>Dikarya</taxon>
        <taxon>Ascomycota</taxon>
        <taxon>Pezizomycotina</taxon>
        <taxon>Pezizomycetes</taxon>
        <taxon>Pezizales</taxon>
        <taxon>Tuberaceae</taxon>
        <taxon>Tuber</taxon>
    </lineage>
</organism>
<dbReference type="Gene3D" id="3.40.50.10810">
    <property type="entry name" value="Tandem AAA-ATPase domain"/>
    <property type="match status" value="1"/>
</dbReference>
<dbReference type="InterPro" id="IPR049730">
    <property type="entry name" value="SNF2/RAD54-like_C"/>
</dbReference>
<reference evidence="7" key="1">
    <citation type="submission" date="2015-10" db="EMBL/GenBank/DDBJ databases">
        <authorList>
            <person name="Regsiter A."/>
            <person name="william w."/>
        </authorList>
    </citation>
    <scope>NUCLEOTIDE SEQUENCE</scope>
    <source>
        <strain evidence="7">Montdore</strain>
    </source>
</reference>
<protein>
    <recommendedName>
        <fullName evidence="9">Helicase C-terminal domain-containing protein</fullName>
    </recommendedName>
</protein>
<evidence type="ECO:0000313" key="7">
    <source>
        <dbReference type="EMBL" id="CUS09100.1"/>
    </source>
</evidence>
<keyword evidence="1" id="KW-0547">Nucleotide-binding</keyword>
<evidence type="ECO:0000256" key="1">
    <source>
        <dbReference type="ARBA" id="ARBA00022741"/>
    </source>
</evidence>
<evidence type="ECO:0000256" key="2">
    <source>
        <dbReference type="ARBA" id="ARBA00022801"/>
    </source>
</evidence>
<keyword evidence="3" id="KW-0067">ATP-binding</keyword>
<dbReference type="InterPro" id="IPR027417">
    <property type="entry name" value="P-loop_NTPase"/>
</dbReference>
<dbReference type="InterPro" id="IPR000330">
    <property type="entry name" value="SNF2_N"/>
</dbReference>
<evidence type="ECO:0000259" key="5">
    <source>
        <dbReference type="PROSITE" id="PS51192"/>
    </source>
</evidence>
<dbReference type="GO" id="GO:0005634">
    <property type="term" value="C:nucleus"/>
    <property type="evidence" value="ECO:0007669"/>
    <property type="project" value="TreeGrafter"/>
</dbReference>
<feature type="domain" description="Helicase C-terminal" evidence="6">
    <location>
        <begin position="944"/>
        <end position="1114"/>
    </location>
</feature>
<accession>A0A292PRI8</accession>
<dbReference type="Pfam" id="PF00176">
    <property type="entry name" value="SNF2-rel_dom"/>
    <property type="match status" value="1"/>
</dbReference>
<evidence type="ECO:0008006" key="9">
    <source>
        <dbReference type="Google" id="ProtNLM"/>
    </source>
</evidence>